<dbReference type="InterPro" id="IPR051783">
    <property type="entry name" value="NAD(P)-dependent_oxidoreduct"/>
</dbReference>
<dbReference type="Proteomes" id="UP001500552">
    <property type="component" value="Unassembled WGS sequence"/>
</dbReference>
<dbReference type="PANTHER" id="PTHR48079:SF6">
    <property type="entry name" value="NAD(P)-BINDING DOMAIN-CONTAINING PROTEIN-RELATED"/>
    <property type="match status" value="1"/>
</dbReference>
<feature type="domain" description="NAD-dependent epimerase/dehydratase" evidence="1">
    <location>
        <begin position="13"/>
        <end position="229"/>
    </location>
</feature>
<evidence type="ECO:0000313" key="3">
    <source>
        <dbReference type="Proteomes" id="UP001500552"/>
    </source>
</evidence>
<accession>A0ABP8M2V5</accession>
<organism evidence="2 3">
    <name type="scientific">Pontibacter saemangeumensis</name>
    <dbReference type="NCBI Taxonomy" id="1084525"/>
    <lineage>
        <taxon>Bacteria</taxon>
        <taxon>Pseudomonadati</taxon>
        <taxon>Bacteroidota</taxon>
        <taxon>Cytophagia</taxon>
        <taxon>Cytophagales</taxon>
        <taxon>Hymenobacteraceae</taxon>
        <taxon>Pontibacter</taxon>
    </lineage>
</organism>
<proteinExistence type="predicted"/>
<protein>
    <submittedName>
        <fullName evidence="2">NAD(P)H-binding protein</fullName>
    </submittedName>
</protein>
<name>A0ABP8M2V5_9BACT</name>
<dbReference type="PANTHER" id="PTHR48079">
    <property type="entry name" value="PROTEIN YEEZ"/>
    <property type="match status" value="1"/>
</dbReference>
<keyword evidence="3" id="KW-1185">Reference proteome</keyword>
<evidence type="ECO:0000313" key="2">
    <source>
        <dbReference type="EMBL" id="GAA4442122.1"/>
    </source>
</evidence>
<reference evidence="3" key="1">
    <citation type="journal article" date="2019" name="Int. J. Syst. Evol. Microbiol.">
        <title>The Global Catalogue of Microorganisms (GCM) 10K type strain sequencing project: providing services to taxonomists for standard genome sequencing and annotation.</title>
        <authorList>
            <consortium name="The Broad Institute Genomics Platform"/>
            <consortium name="The Broad Institute Genome Sequencing Center for Infectious Disease"/>
            <person name="Wu L."/>
            <person name="Ma J."/>
        </authorList>
    </citation>
    <scope>NUCLEOTIDE SEQUENCE [LARGE SCALE GENOMIC DNA]</scope>
    <source>
        <strain evidence="3">JCM 17926</strain>
    </source>
</reference>
<dbReference type="InterPro" id="IPR001509">
    <property type="entry name" value="Epimerase_deHydtase"/>
</dbReference>
<evidence type="ECO:0000259" key="1">
    <source>
        <dbReference type="Pfam" id="PF01370"/>
    </source>
</evidence>
<dbReference type="SUPFAM" id="SSF51735">
    <property type="entry name" value="NAD(P)-binding Rossmann-fold domains"/>
    <property type="match status" value="1"/>
</dbReference>
<comment type="caution">
    <text evidence="2">The sequence shown here is derived from an EMBL/GenBank/DDBJ whole genome shotgun (WGS) entry which is preliminary data.</text>
</comment>
<dbReference type="EMBL" id="BAABHC010000029">
    <property type="protein sequence ID" value="GAA4442122.1"/>
    <property type="molecule type" value="Genomic_DNA"/>
</dbReference>
<dbReference type="Pfam" id="PF01370">
    <property type="entry name" value="Epimerase"/>
    <property type="match status" value="1"/>
</dbReference>
<sequence>MTFYMAHQPFRFLVLGGTGSMGYAFAQELLQQREQVTLLVRNRQKAERLFGPHPSLQLVTGDAQDAALLKELGAAATHIFHGINYPYEQWEAHMERVTRHVVEAAAQQNATVLFPGNIYNFGLTTPITEGTPFAPTTKKGAIRVRLEEILQQAAESQTCRVITLRLPDFWGPNVMNEGIAPIFRAALQGKPMPWLYRNDIPHQLVYTPDAARVFYELAKLQPAEPYAVYNFAGEVVPSVKAWQRQIAEAAGTAPKHKLYPGWLFKLMGLFSPGMREISEMGYLWQHTLLLHDDKLRRTLPNLPHTPMKQAIEETLAWFRENWHV</sequence>
<gene>
    <name evidence="2" type="ORF">GCM10023188_41440</name>
</gene>
<dbReference type="InterPro" id="IPR036291">
    <property type="entry name" value="NAD(P)-bd_dom_sf"/>
</dbReference>
<dbReference type="Gene3D" id="3.40.50.720">
    <property type="entry name" value="NAD(P)-binding Rossmann-like Domain"/>
    <property type="match status" value="1"/>
</dbReference>